<evidence type="ECO:0000313" key="5">
    <source>
        <dbReference type="EMBL" id="GAA3674846.1"/>
    </source>
</evidence>
<evidence type="ECO:0000313" key="6">
    <source>
        <dbReference type="Proteomes" id="UP001500902"/>
    </source>
</evidence>
<dbReference type="PANTHER" id="PTHR43408">
    <property type="entry name" value="FMN REDUCTASE (NADPH)"/>
    <property type="match status" value="1"/>
</dbReference>
<protein>
    <recommendedName>
        <fullName evidence="4">NADPH-dependent FMN reductase-like domain-containing protein</fullName>
    </recommendedName>
</protein>
<keyword evidence="2" id="KW-0288">FMN</keyword>
<reference evidence="6" key="1">
    <citation type="journal article" date="2019" name="Int. J. Syst. Evol. Microbiol.">
        <title>The Global Catalogue of Microorganisms (GCM) 10K type strain sequencing project: providing services to taxonomists for standard genome sequencing and annotation.</title>
        <authorList>
            <consortium name="The Broad Institute Genomics Platform"/>
            <consortium name="The Broad Institute Genome Sequencing Center for Infectious Disease"/>
            <person name="Wu L."/>
            <person name="Ma J."/>
        </authorList>
    </citation>
    <scope>NUCLEOTIDE SEQUENCE [LARGE SCALE GENOMIC DNA]</scope>
    <source>
        <strain evidence="6">JCM 16904</strain>
    </source>
</reference>
<dbReference type="SUPFAM" id="SSF52218">
    <property type="entry name" value="Flavoproteins"/>
    <property type="match status" value="1"/>
</dbReference>
<dbReference type="RefSeq" id="WP_344880915.1">
    <property type="nucleotide sequence ID" value="NZ_BAAAZP010000082.1"/>
</dbReference>
<keyword evidence="6" id="KW-1185">Reference proteome</keyword>
<keyword evidence="3" id="KW-0560">Oxidoreductase</keyword>
<name>A0ABP7BZW2_9ACTN</name>
<dbReference type="InterPro" id="IPR005025">
    <property type="entry name" value="FMN_Rdtase-like_dom"/>
</dbReference>
<sequence>MSVVALVGNPREGSRTLTVAVEAARAIGHRLGLQPPGATVSGADRDRAAGVKAAGNGSAALGAAEPPGAPGEAYDVVDLSALGPHLLAPGSHPGVEVALELVSEASVLVVASPTYKGTYTGLLKAFLDRLRPQALAGTTALPLLVMGDPRHALAVEVHLRPLLVELGATVPTPGLAFLESEFPRLEEVVAAWADRVAPQAQTRAVPAVAEQAGEAAALR</sequence>
<evidence type="ECO:0000256" key="3">
    <source>
        <dbReference type="ARBA" id="ARBA00023002"/>
    </source>
</evidence>
<feature type="domain" description="NADPH-dependent FMN reductase-like" evidence="4">
    <location>
        <begin position="1"/>
        <end position="174"/>
    </location>
</feature>
<proteinExistence type="predicted"/>
<accession>A0ABP7BZW2</accession>
<gene>
    <name evidence="5" type="ORF">GCM10022224_043930</name>
</gene>
<comment type="caution">
    <text evidence="5">The sequence shown here is derived from an EMBL/GenBank/DDBJ whole genome shotgun (WGS) entry which is preliminary data.</text>
</comment>
<dbReference type="InterPro" id="IPR051814">
    <property type="entry name" value="NAD(P)H-dep_FMN_reductase"/>
</dbReference>
<organism evidence="5 6">
    <name type="scientific">Nonomuraea antimicrobica</name>
    <dbReference type="NCBI Taxonomy" id="561173"/>
    <lineage>
        <taxon>Bacteria</taxon>
        <taxon>Bacillati</taxon>
        <taxon>Actinomycetota</taxon>
        <taxon>Actinomycetes</taxon>
        <taxon>Streptosporangiales</taxon>
        <taxon>Streptosporangiaceae</taxon>
        <taxon>Nonomuraea</taxon>
    </lineage>
</organism>
<evidence type="ECO:0000256" key="2">
    <source>
        <dbReference type="ARBA" id="ARBA00022643"/>
    </source>
</evidence>
<dbReference type="EMBL" id="BAAAZP010000082">
    <property type="protein sequence ID" value="GAA3674846.1"/>
    <property type="molecule type" value="Genomic_DNA"/>
</dbReference>
<dbReference type="InterPro" id="IPR029039">
    <property type="entry name" value="Flavoprotein-like_sf"/>
</dbReference>
<keyword evidence="1" id="KW-0285">Flavoprotein</keyword>
<dbReference type="Gene3D" id="3.40.50.360">
    <property type="match status" value="1"/>
</dbReference>
<dbReference type="PANTHER" id="PTHR43408:SF2">
    <property type="entry name" value="FMN REDUCTASE (NADPH)"/>
    <property type="match status" value="1"/>
</dbReference>
<evidence type="ECO:0000259" key="4">
    <source>
        <dbReference type="Pfam" id="PF03358"/>
    </source>
</evidence>
<evidence type="ECO:0000256" key="1">
    <source>
        <dbReference type="ARBA" id="ARBA00022630"/>
    </source>
</evidence>
<dbReference type="Proteomes" id="UP001500902">
    <property type="component" value="Unassembled WGS sequence"/>
</dbReference>
<dbReference type="Pfam" id="PF03358">
    <property type="entry name" value="FMN_red"/>
    <property type="match status" value="1"/>
</dbReference>